<dbReference type="InterPro" id="IPR003616">
    <property type="entry name" value="Post-SET_dom"/>
</dbReference>
<feature type="region of interest" description="Disordered" evidence="15">
    <location>
        <begin position="1530"/>
        <end position="1553"/>
    </location>
</feature>
<feature type="domain" description="PHD-type" evidence="18">
    <location>
        <begin position="1954"/>
        <end position="2062"/>
    </location>
</feature>
<evidence type="ECO:0000256" key="3">
    <source>
        <dbReference type="ARBA" id="ARBA00022603"/>
    </source>
</evidence>
<evidence type="ECO:0000256" key="8">
    <source>
        <dbReference type="ARBA" id="ARBA00022771"/>
    </source>
</evidence>
<keyword evidence="3" id="KW-0489">Methyltransferase</keyword>
<feature type="compositionally biased region" description="Basic and acidic residues" evidence="15">
    <location>
        <begin position="131"/>
        <end position="140"/>
    </location>
</feature>
<dbReference type="PANTHER" id="PTHR45888">
    <property type="entry name" value="HL01030P-RELATED"/>
    <property type="match status" value="1"/>
</dbReference>
<dbReference type="Proteomes" id="UP001652680">
    <property type="component" value="Unassembled WGS sequence"/>
</dbReference>
<evidence type="ECO:0000313" key="19">
    <source>
        <dbReference type="EnsemblMetazoa" id="XP_016982417.1"/>
    </source>
</evidence>
<evidence type="ECO:0000259" key="17">
    <source>
        <dbReference type="PROSITE" id="PS50868"/>
    </source>
</evidence>
<keyword evidence="10" id="KW-0156">Chromatin regulator</keyword>
<feature type="compositionally biased region" description="Low complexity" evidence="15">
    <location>
        <begin position="172"/>
        <end position="183"/>
    </location>
</feature>
<keyword evidence="11" id="KW-0805">Transcription regulation</keyword>
<dbReference type="GO" id="GO:0008270">
    <property type="term" value="F:zinc ion binding"/>
    <property type="evidence" value="ECO:0007669"/>
    <property type="project" value="UniProtKB-KW"/>
</dbReference>
<evidence type="ECO:0000256" key="15">
    <source>
        <dbReference type="SAM" id="MobiDB-lite"/>
    </source>
</evidence>
<dbReference type="GO" id="GO:0042800">
    <property type="term" value="F:histone H3K4 methyltransferase activity"/>
    <property type="evidence" value="ECO:0007669"/>
    <property type="project" value="UniProtKB-ARBA"/>
</dbReference>
<keyword evidence="14" id="KW-0539">Nucleus</keyword>
<dbReference type="PROSITE" id="PS50280">
    <property type="entry name" value="SET"/>
    <property type="match status" value="1"/>
</dbReference>
<evidence type="ECO:0000256" key="6">
    <source>
        <dbReference type="ARBA" id="ARBA00022723"/>
    </source>
</evidence>
<evidence type="ECO:0000256" key="4">
    <source>
        <dbReference type="ARBA" id="ARBA00022679"/>
    </source>
</evidence>
<feature type="region of interest" description="Disordered" evidence="15">
    <location>
        <begin position="130"/>
        <end position="183"/>
    </location>
</feature>
<dbReference type="FunFam" id="2.170.270.10:FF:000003">
    <property type="entry name" value="Histone-lysine N-methyltransferase"/>
    <property type="match status" value="1"/>
</dbReference>
<feature type="region of interest" description="Disordered" evidence="15">
    <location>
        <begin position="34"/>
        <end position="85"/>
    </location>
</feature>
<feature type="compositionally biased region" description="Polar residues" evidence="15">
    <location>
        <begin position="753"/>
        <end position="762"/>
    </location>
</feature>
<keyword evidence="2" id="KW-0597">Phosphoprotein</keyword>
<feature type="compositionally biased region" description="Polar residues" evidence="15">
    <location>
        <begin position="566"/>
        <end position="580"/>
    </location>
</feature>
<reference evidence="20" key="1">
    <citation type="journal article" date="2021" name="Elife">
        <title>Highly contiguous assemblies of 101 drosophilid genomes.</title>
        <authorList>
            <person name="Kim B.Y."/>
            <person name="Wang J.R."/>
            <person name="Miller D.E."/>
            <person name="Barmina O."/>
            <person name="Delaney E."/>
            <person name="Thompson A."/>
            <person name="Comeault A.A."/>
            <person name="Peede D."/>
            <person name="D'Agostino E.R."/>
            <person name="Pelaez J."/>
            <person name="Aguilar J.M."/>
            <person name="Haji D."/>
            <person name="Matsunaga T."/>
            <person name="Armstrong E.E."/>
            <person name="Zych M."/>
            <person name="Ogawa Y."/>
            <person name="Stamenkovic-Radak M."/>
            <person name="Jelic M."/>
            <person name="Veselinovic M.S."/>
            <person name="Tanaskovic M."/>
            <person name="Eric P."/>
            <person name="Gao J.J."/>
            <person name="Katoh T.K."/>
            <person name="Toda M.J."/>
            <person name="Watabe H."/>
            <person name="Watada M."/>
            <person name="Davis J.S."/>
            <person name="Moyle L.C."/>
            <person name="Manoli G."/>
            <person name="Bertolini E."/>
            <person name="Kostal V."/>
            <person name="Hawley R.S."/>
            <person name="Takahashi A."/>
            <person name="Jones C.D."/>
            <person name="Price D.K."/>
            <person name="Whiteman N."/>
            <person name="Kopp A."/>
            <person name="Matute D.R."/>
            <person name="Petrov D.A."/>
        </authorList>
    </citation>
    <scope>NUCLEOTIDE SEQUENCE [LARGE SCALE GENOMIC DNA]</scope>
</reference>
<dbReference type="EnsemblMetazoa" id="XM_017126928.2">
    <property type="protein sequence ID" value="XP_016982417.1"/>
    <property type="gene ID" value="LOC108046946"/>
</dbReference>
<dbReference type="GO" id="GO:0098687">
    <property type="term" value="C:chromosomal region"/>
    <property type="evidence" value="ECO:0007669"/>
    <property type="project" value="UniProtKB-ARBA"/>
</dbReference>
<reference evidence="19" key="3">
    <citation type="submission" date="2025-05" db="UniProtKB">
        <authorList>
            <consortium name="EnsemblMetazoa"/>
        </authorList>
    </citation>
    <scope>IDENTIFICATION</scope>
</reference>
<dbReference type="GO" id="GO:0001654">
    <property type="term" value="P:eye development"/>
    <property type="evidence" value="ECO:0007669"/>
    <property type="project" value="UniProtKB-ARBA"/>
</dbReference>
<dbReference type="SMART" id="SM00541">
    <property type="entry name" value="FYRN"/>
    <property type="match status" value="1"/>
</dbReference>
<keyword evidence="20" id="KW-1185">Reference proteome</keyword>
<evidence type="ECO:0000259" key="16">
    <source>
        <dbReference type="PROSITE" id="PS50280"/>
    </source>
</evidence>
<dbReference type="SMART" id="SM00542">
    <property type="entry name" value="FYRC"/>
    <property type="match status" value="1"/>
</dbReference>
<protein>
    <submittedName>
        <fullName evidence="21">Histone-lysine N-methyltransferase trr isoform X1</fullName>
    </submittedName>
</protein>
<evidence type="ECO:0000256" key="11">
    <source>
        <dbReference type="ARBA" id="ARBA00023015"/>
    </source>
</evidence>
<feature type="compositionally biased region" description="Gly residues" evidence="15">
    <location>
        <begin position="1471"/>
        <end position="1480"/>
    </location>
</feature>
<feature type="compositionally biased region" description="Basic and acidic residues" evidence="15">
    <location>
        <begin position="738"/>
        <end position="752"/>
    </location>
</feature>
<feature type="compositionally biased region" description="Low complexity" evidence="15">
    <location>
        <begin position="1453"/>
        <end position="1470"/>
    </location>
</feature>
<dbReference type="InterPro" id="IPR013083">
    <property type="entry name" value="Znf_RING/FYVE/PHD"/>
</dbReference>
<dbReference type="PROSITE" id="PS50868">
    <property type="entry name" value="POST_SET"/>
    <property type="match status" value="1"/>
</dbReference>
<name>A0A6P4EWB3_DRORH</name>
<evidence type="ECO:0000256" key="14">
    <source>
        <dbReference type="ARBA" id="ARBA00023242"/>
    </source>
</evidence>
<feature type="compositionally biased region" description="Basic residues" evidence="15">
    <location>
        <begin position="1319"/>
        <end position="1331"/>
    </location>
</feature>
<evidence type="ECO:0000256" key="13">
    <source>
        <dbReference type="ARBA" id="ARBA00023163"/>
    </source>
</evidence>
<evidence type="ECO:0000313" key="21">
    <source>
        <dbReference type="RefSeq" id="XP_016982417.1"/>
    </source>
</evidence>
<dbReference type="InterPro" id="IPR003889">
    <property type="entry name" value="FYrich_C"/>
</dbReference>
<dbReference type="GO" id="GO:0045944">
    <property type="term" value="P:positive regulation of transcription by RNA polymerase II"/>
    <property type="evidence" value="ECO:0007669"/>
    <property type="project" value="TreeGrafter"/>
</dbReference>
<feature type="compositionally biased region" description="Pro residues" evidence="15">
    <location>
        <begin position="145"/>
        <end position="159"/>
    </location>
</feature>
<sequence>MNIPKVTTSLGAAEKAKPERVASVAAAAFNAVNLQKRSGADDPATAAEDPTRKKAKTELQLGTPSLPSLPSLPAKASAAPPQQLLYQRVGQQVKAQVKGASDPQDAQSEDVAWDARDQQIIVRNFGSGAEIKAEDADKQSKCTASPPPRNSPLNAPPPRNTAFASFTKKEGASSSASSSSSTASIISIEPSGSVHEQANNPGKADDLLDFVLMPAAVADSTVSVGNATGTPVQTTSTIILNTNNGATGASGAGTTTILTQKPGHANYNIFNTTATGSQTPTTLLNRVNLPTKMKTQLVVNAKKLTEVTQTTAKVSIGNKTISVPLLKPLMSGAATAGGATIVESKQLLQQGGQVTTVMSAAQPGGGQQVHQHVHTHANPHAHHSFTKLIKRVPKNSGTIVSFSGLQIKPATTKIVATKVVGKKMSLQLQQQLQQQQLQQQLQVTSGAGLAPPTGIVTITTANPSQTYAMVQDATAVGAASHSKDEDAPAPRKITYTENLQKILNKSKAQESGGSDEFPNINSVVIKPLEKNTLNCPSAFNFFKQQHSQAAQNQTHSTVGSGAGTPVTLTMTPASGSGSDLATTSTVSVSAATICINSPMTMGSRPIISIGNKNISLVLSKTTMAQQKPKMITTTTLASHSALQMHHALVQDSNADKAGSGSGSVPSATSGSASVGAAAAVAGSMQLKLTTVTTTPAKLNVSLAPEVAKIEEIAAEPKAKLLLKQEAAVKDAAGTPSSEQERSEETSTTEKRLNANTTMTPIGQVQNQTANQVQVATPTSTASNPSTPNPPASATVTATPTNNQRSGTEDSNNALLKKLLQNSSSNHGHSLNTISIPSAHVGSANTTAPLSARKVINVRAPSMGMVSSLEAQLARPVIPPVPTATQAAGSSSSGGSVATSTTTTTVASGSSSQQVVATASATGTPVTAVAVSTPGVGGEPKLEQKTDQPLVVATITSQNQNQNQNQTPQPPPAPALQQQQQQSQQQPQQSQQLQLTPHQVKQTVQIVSKETSFISGPVATNKLVTEATAKPAELLPPPPYELATAPISNVTISISTKQAAPKELQMKPKAVAMSLPMEQGEESLPEQAEPPPHPEQGVTVAGGLSHTGGAIVAAQWSNSNHVEAGVGATKIPFKPGEAQKRKLPMHPQLDEKQLQQQVEMPISAPLPATPTGQTGSDKVQLISAIASYVKKSGAPGEAQPIQNQNQNQIQSQGQVQMQAQMQAAMQGQLAGQIPGQVAGHIPGQIPAQMHLQVQQHQLHVAVHPQQHQQQQQQQQQHYHHQQQQPQQQQQQPPTIPVPIAGQGPVPIPVPTMETKAGDQRKRRKREVQKPRRTNLNAGHAAGALKDLTGTLPAGAMVQLAGMPPGTQYIQGAAPGTGHVITSTGQGGVSLGGMGAGSSPMLKKRVRKFSKVEEDYDAFTEKLLTHIRQMQPLQVLEPHLNRNFHFLIGSNEASGGGSPSSSSCTASASGSSSAGGGKLKGGSLGTRGWPLSRHLEGLEDCDGAILGRFGRVRLPGIPSLYDSERFGGSGGLVGGSAATRSPSPSSVSPGDGAEKALPMSSIQNDFYDQEFSTHMERNPRERLLRHIGAVKDCNLETIDLVESEAVAAWAALPRLTRYPGLILLNGNSRCHGRMSPVALPEDPLTMRVPVSPLLRSCGEELRKAQQLELGMGSLGNNNNNNNYQQKNQNVILALPASASENIAGVLRDLANLLHLAPALTCKIIEDKMGDKLEDHSVSMDQDEEKHRDSFKRPLTVSHSHLMKILNGRRKLCRSCGNVVQATGLRVPRHSVPALEEQQPRLAQLMAMLPRKSAPPPFVFFCDRACFAKFKWSGKEGQSEAASLLLQPACGSTSTASSTGDSPSSSGTSSTALAETVVKQEPEDEADHKQATGTPTNLPVQRKCIVKCFSADCFATDSPAIKLEFDGAAGSGSGTGTGAANNTVWESEASGLQLEDTRQCVFCNQRGDGQADGPSRLLNFDVDKWVHLNCALWSNGVYETVSGALMNFQTALQAGLNQVCSACHQLGATIKCFKSRCNSLYHLPCAIREECVFYKNKSVHCSAHGHAHAHAGIAMGAGAGSTAGAGVAGSVAENELGSLVVHRRVFVDRDENRQVATVMHYSELSNLLRVGNMTFLNVGQLLPHQLEAFHTPHYIYPIGYKVSRYYWCVRRPNRRCRYICSIAEAGCKPEFRILVQDAGDKEPEREFRDSTPSAVWQQILQPITRLRKVHKWLQLFPQHISGEDLFGLTEPAIVRILESLPGIETLTDYRFKYGRNPLLEFPLAINPSGAARTEPKQRQLLVWRKPHTQRTAGSCSTQRMANSAAIAGEVACPYSKQFVHSKSSQYKKMKQEWRNNVYLARSKIQGLGLYAARDIEKHTMIIEYIGEVIRTEVSEIREKQYESKNRGIYMFRLDEDRVVDATLSGGLARYINHSCNPNCVTEIVEVDRDVRIIIFAKRKIYRGEELSYDYKFDIEDESHKIPCACGAPNCRKWMN</sequence>
<dbReference type="Pfam" id="PF00856">
    <property type="entry name" value="SET"/>
    <property type="match status" value="1"/>
</dbReference>
<feature type="compositionally biased region" description="Low complexity" evidence="15">
    <location>
        <begin position="1533"/>
        <end position="1549"/>
    </location>
</feature>
<feature type="region of interest" description="Disordered" evidence="15">
    <location>
        <begin position="958"/>
        <end position="996"/>
    </location>
</feature>
<dbReference type="CDD" id="cd19171">
    <property type="entry name" value="SET_KMT2C_2D"/>
    <property type="match status" value="1"/>
</dbReference>
<keyword evidence="7" id="KW-0677">Repeat</keyword>
<feature type="compositionally biased region" description="Low complexity" evidence="15">
    <location>
        <begin position="1254"/>
        <end position="1291"/>
    </location>
</feature>
<comment type="subcellular location">
    <subcellularLocation>
        <location evidence="1">Nucleus</location>
    </subcellularLocation>
</comment>
<dbReference type="GO" id="GO:0003713">
    <property type="term" value="F:transcription coactivator activity"/>
    <property type="evidence" value="ECO:0007669"/>
    <property type="project" value="TreeGrafter"/>
</dbReference>
<dbReference type="PROSITE" id="PS51543">
    <property type="entry name" value="FYRC"/>
    <property type="match status" value="1"/>
</dbReference>
<dbReference type="OrthoDB" id="308383at2759"/>
<feature type="region of interest" description="Disordered" evidence="15">
    <location>
        <begin position="1453"/>
        <end position="1480"/>
    </location>
</feature>
<evidence type="ECO:0000256" key="1">
    <source>
        <dbReference type="ARBA" id="ARBA00004123"/>
    </source>
</evidence>
<feature type="region of interest" description="Disordered" evidence="15">
    <location>
        <begin position="550"/>
        <end position="581"/>
    </location>
</feature>
<dbReference type="PROSITE" id="PS51805">
    <property type="entry name" value="EPHD"/>
    <property type="match status" value="1"/>
</dbReference>
<feature type="region of interest" description="Disordered" evidence="15">
    <location>
        <begin position="1254"/>
        <end position="1334"/>
    </location>
</feature>
<evidence type="ECO:0000256" key="9">
    <source>
        <dbReference type="ARBA" id="ARBA00022833"/>
    </source>
</evidence>
<keyword evidence="6" id="KW-0479">Metal-binding</keyword>
<feature type="compositionally biased region" description="Low complexity" evidence="15">
    <location>
        <begin position="1850"/>
        <end position="1868"/>
    </location>
</feature>
<feature type="compositionally biased region" description="Low complexity" evidence="15">
    <location>
        <begin position="763"/>
        <end position="802"/>
    </location>
</feature>
<dbReference type="RefSeq" id="XP_016982417.1">
    <property type="nucleotide sequence ID" value="XM_017126928.1"/>
</dbReference>
<feature type="region of interest" description="Disordered" evidence="15">
    <location>
        <begin position="728"/>
        <end position="809"/>
    </location>
</feature>
<evidence type="ECO:0000256" key="2">
    <source>
        <dbReference type="ARBA" id="ARBA00022553"/>
    </source>
</evidence>
<gene>
    <name evidence="21" type="primary">LOC108046946</name>
    <name evidence="19" type="synonym">108046946</name>
</gene>
<evidence type="ECO:0000256" key="10">
    <source>
        <dbReference type="ARBA" id="ARBA00022853"/>
    </source>
</evidence>
<dbReference type="Pfam" id="PF13832">
    <property type="entry name" value="zf-HC5HC2H_2"/>
    <property type="match status" value="1"/>
</dbReference>
<feature type="region of interest" description="Disordered" evidence="15">
    <location>
        <begin position="95"/>
        <end position="114"/>
    </location>
</feature>
<dbReference type="PROSITE" id="PS51542">
    <property type="entry name" value="FYRN"/>
    <property type="match status" value="1"/>
</dbReference>
<dbReference type="GO" id="GO:0044666">
    <property type="term" value="C:MLL3/4 complex"/>
    <property type="evidence" value="ECO:0007669"/>
    <property type="project" value="TreeGrafter"/>
</dbReference>
<dbReference type="Pfam" id="PF05964">
    <property type="entry name" value="FYRN"/>
    <property type="match status" value="1"/>
</dbReference>
<feature type="compositionally biased region" description="Basic and acidic residues" evidence="15">
    <location>
        <begin position="1875"/>
        <end position="1887"/>
    </location>
</feature>
<evidence type="ECO:0000313" key="20">
    <source>
        <dbReference type="Proteomes" id="UP001652680"/>
    </source>
</evidence>
<dbReference type="InterPro" id="IPR034732">
    <property type="entry name" value="EPHD"/>
</dbReference>
<proteinExistence type="predicted"/>
<keyword evidence="12" id="KW-0010">Activator</keyword>
<keyword evidence="5" id="KW-0949">S-adenosyl-L-methionine</keyword>
<dbReference type="GeneID" id="108046946"/>
<keyword evidence="4" id="KW-0808">Transferase</keyword>
<dbReference type="PANTHER" id="PTHR45888:SF6">
    <property type="entry name" value="HL01030P-RELATED"/>
    <property type="match status" value="1"/>
</dbReference>
<keyword evidence="8" id="KW-0863">Zinc-finger</keyword>
<dbReference type="SMART" id="SM00317">
    <property type="entry name" value="SET"/>
    <property type="match status" value="1"/>
</dbReference>
<dbReference type="FunFam" id="3.30.160.360:FF:000001">
    <property type="entry name" value="Histone-lysine N-methyltransferase"/>
    <property type="match status" value="1"/>
</dbReference>
<evidence type="ECO:0000259" key="18">
    <source>
        <dbReference type="PROSITE" id="PS51805"/>
    </source>
</evidence>
<dbReference type="InterPro" id="IPR046341">
    <property type="entry name" value="SET_dom_sf"/>
</dbReference>
<dbReference type="Gene3D" id="3.30.160.360">
    <property type="match status" value="1"/>
</dbReference>
<evidence type="ECO:0000256" key="5">
    <source>
        <dbReference type="ARBA" id="ARBA00022691"/>
    </source>
</evidence>
<dbReference type="GO" id="GO:0005700">
    <property type="term" value="C:polytene chromosome"/>
    <property type="evidence" value="ECO:0007669"/>
    <property type="project" value="UniProtKB-ARBA"/>
</dbReference>
<accession>A0A6P4EWB3</accession>
<keyword evidence="13" id="KW-0804">Transcription</keyword>
<feature type="region of interest" description="Disordered" evidence="15">
    <location>
        <begin position="882"/>
        <end position="911"/>
    </location>
</feature>
<feature type="compositionally biased region" description="Low complexity" evidence="15">
    <location>
        <begin position="974"/>
        <end position="996"/>
    </location>
</feature>
<dbReference type="GO" id="GO:0032259">
    <property type="term" value="P:methylation"/>
    <property type="evidence" value="ECO:0007669"/>
    <property type="project" value="UniProtKB-KW"/>
</dbReference>
<dbReference type="FunFam" id="3.30.40.10:FF:000002">
    <property type="entry name" value="Histone-lysine N-methyltransferase"/>
    <property type="match status" value="1"/>
</dbReference>
<organism evidence="21">
    <name type="scientific">Drosophila rhopaloa</name>
    <name type="common">Fruit fly</name>
    <dbReference type="NCBI Taxonomy" id="1041015"/>
    <lineage>
        <taxon>Eukaryota</taxon>
        <taxon>Metazoa</taxon>
        <taxon>Ecdysozoa</taxon>
        <taxon>Arthropoda</taxon>
        <taxon>Hexapoda</taxon>
        <taxon>Insecta</taxon>
        <taxon>Pterygota</taxon>
        <taxon>Neoptera</taxon>
        <taxon>Endopterygota</taxon>
        <taxon>Diptera</taxon>
        <taxon>Brachycera</taxon>
        <taxon>Muscomorpha</taxon>
        <taxon>Ephydroidea</taxon>
        <taxon>Drosophilidae</taxon>
        <taxon>Drosophila</taxon>
        <taxon>Sophophora</taxon>
    </lineage>
</organism>
<feature type="domain" description="Post-SET" evidence="17">
    <location>
        <begin position="2476"/>
        <end position="2492"/>
    </location>
</feature>
<feature type="compositionally biased region" description="Low complexity" evidence="15">
    <location>
        <begin position="1197"/>
        <end position="1212"/>
    </location>
</feature>
<feature type="domain" description="SET" evidence="16">
    <location>
        <begin position="2352"/>
        <end position="2468"/>
    </location>
</feature>
<feature type="region of interest" description="Disordered" evidence="15">
    <location>
        <begin position="1193"/>
        <end position="1212"/>
    </location>
</feature>
<dbReference type="InterPro" id="IPR001214">
    <property type="entry name" value="SET_dom"/>
</dbReference>
<evidence type="ECO:0000256" key="7">
    <source>
        <dbReference type="ARBA" id="ARBA00022737"/>
    </source>
</evidence>
<reference evidence="21" key="2">
    <citation type="submission" date="2025-04" db="UniProtKB">
        <authorList>
            <consortium name="RefSeq"/>
        </authorList>
    </citation>
    <scope>IDENTIFICATION</scope>
</reference>
<feature type="region of interest" description="Disordered" evidence="15">
    <location>
        <begin position="1850"/>
        <end position="1892"/>
    </location>
</feature>
<dbReference type="SUPFAM" id="SSF82199">
    <property type="entry name" value="SET domain"/>
    <property type="match status" value="1"/>
</dbReference>
<feature type="compositionally biased region" description="Low complexity" evidence="15">
    <location>
        <begin position="59"/>
        <end position="85"/>
    </location>
</feature>
<dbReference type="SMART" id="SM00508">
    <property type="entry name" value="PostSET"/>
    <property type="match status" value="1"/>
</dbReference>
<dbReference type="Gene3D" id="2.170.270.10">
    <property type="entry name" value="SET domain"/>
    <property type="match status" value="1"/>
</dbReference>
<dbReference type="Gene3D" id="3.30.40.10">
    <property type="entry name" value="Zinc/RING finger domain, C3HC4 (zinc finger)"/>
    <property type="match status" value="1"/>
</dbReference>
<evidence type="ECO:0000256" key="12">
    <source>
        <dbReference type="ARBA" id="ARBA00023159"/>
    </source>
</evidence>
<dbReference type="InterPro" id="IPR003888">
    <property type="entry name" value="FYrich_N"/>
</dbReference>
<keyword evidence="9" id="KW-0862">Zinc</keyword>
<feature type="compositionally biased region" description="Polar residues" evidence="15">
    <location>
        <begin position="550"/>
        <end position="559"/>
    </location>
</feature>
<dbReference type="Pfam" id="PF05965">
    <property type="entry name" value="FYRC"/>
    <property type="match status" value="1"/>
</dbReference>